<dbReference type="SUPFAM" id="SSF49265">
    <property type="entry name" value="Fibronectin type III"/>
    <property type="match status" value="2"/>
</dbReference>
<keyword evidence="5" id="KW-0675">Receptor</keyword>
<dbReference type="InterPro" id="IPR003961">
    <property type="entry name" value="FN3_dom"/>
</dbReference>
<accession>A0A9W8C3I0</accession>
<name>A0A9W8C3I0_TRIRA</name>
<dbReference type="Pfam" id="PF09294">
    <property type="entry name" value="Interfer-bind"/>
    <property type="match status" value="1"/>
</dbReference>
<reference evidence="5" key="1">
    <citation type="submission" date="2021-02" db="EMBL/GenBank/DDBJ databases">
        <title>Comparative genomics reveals that relaxation of natural selection precedes convergent phenotypic evolution of cavefish.</title>
        <authorList>
            <person name="Peng Z."/>
        </authorList>
    </citation>
    <scope>NUCLEOTIDE SEQUENCE</scope>
    <source>
        <tissue evidence="5">Muscle</tissue>
    </source>
</reference>
<sequence length="508" mass="56472">MRSLSAVVLFLCVTGVWCHECNLTKPHFESRNFHHVLHWNEADVPGEVALYSVQYLTYGGPYKPVAWCQNISVPVCDLTSVMIVTDVTTRYHVKITAAGRCVGELLFYPYQQTILEAPELSVSWNETSLNVTVSPPMDQNIDCWGVCQHPMKFTVNLTQPKFHAGRVYESTTGSVLVWPVETHTEYCGDAVYSFTHPSSPRQSDKASFCVTVTAPNSWFHVVLLPALLAVVLLIILPMILCQQSVKRKHLLPKALILSKNNALPFRPDVRDEISKVQLCSGFIGNLPKLYLQAPVVPEGSKVTGNWSSYAPQDSRDQEASTRCSSGEHSVNYSMIVGVQTPDAPSADVESSELSGPEFVWPREHHNVSNSDTHSEPLVVPVIPSANGTLQLNGFLFQPDSESRAFGERTPLLTDLVVEDLGCNSKYPSVDVSEISKCLYPDLTPVVSNYRQNGMPATPLEGHEGRRTYILRTGHMRGSSEVQEETKEDEEGFNGGQNFLDRWMLKMEG</sequence>
<dbReference type="Pfam" id="PF01108">
    <property type="entry name" value="Tissue_fac"/>
    <property type="match status" value="1"/>
</dbReference>
<evidence type="ECO:0000256" key="2">
    <source>
        <dbReference type="SAM" id="SignalP"/>
    </source>
</evidence>
<feature type="transmembrane region" description="Helical" evidence="1">
    <location>
        <begin position="218"/>
        <end position="240"/>
    </location>
</feature>
<dbReference type="OrthoDB" id="9908819at2759"/>
<evidence type="ECO:0000256" key="1">
    <source>
        <dbReference type="SAM" id="Phobius"/>
    </source>
</evidence>
<dbReference type="GO" id="GO:0004896">
    <property type="term" value="F:cytokine receptor activity"/>
    <property type="evidence" value="ECO:0007669"/>
    <property type="project" value="TreeGrafter"/>
</dbReference>
<feature type="signal peptide" evidence="2">
    <location>
        <begin position="1"/>
        <end position="18"/>
    </location>
</feature>
<dbReference type="InterPro" id="IPR015373">
    <property type="entry name" value="Interferon/interleukin_rcp_dom"/>
</dbReference>
<keyword evidence="2" id="KW-0732">Signal</keyword>
<comment type="caution">
    <text evidence="5">The sequence shown here is derived from an EMBL/GenBank/DDBJ whole genome shotgun (WGS) entry which is preliminary data.</text>
</comment>
<dbReference type="PANTHER" id="PTHR20859:SF53">
    <property type="entry name" value="INTERLEUKIN-22 RECEPTOR SUBUNIT ALPHA-1"/>
    <property type="match status" value="1"/>
</dbReference>
<dbReference type="Proteomes" id="UP001059041">
    <property type="component" value="Linkage Group LG8"/>
</dbReference>
<evidence type="ECO:0000313" key="5">
    <source>
        <dbReference type="EMBL" id="KAI7806517.1"/>
    </source>
</evidence>
<dbReference type="InterPro" id="IPR050650">
    <property type="entry name" value="Type-II_Cytokine-TF_Rcpt"/>
</dbReference>
<dbReference type="EMBL" id="JAFHDT010000008">
    <property type="protein sequence ID" value="KAI7806517.1"/>
    <property type="molecule type" value="Genomic_DNA"/>
</dbReference>
<feature type="chain" id="PRO_5040837644" evidence="2">
    <location>
        <begin position="19"/>
        <end position="508"/>
    </location>
</feature>
<gene>
    <name evidence="5" type="ORF">IRJ41_007381</name>
</gene>
<evidence type="ECO:0000259" key="3">
    <source>
        <dbReference type="Pfam" id="PF01108"/>
    </source>
</evidence>
<dbReference type="InterPro" id="IPR013783">
    <property type="entry name" value="Ig-like_fold"/>
</dbReference>
<feature type="domain" description="Interferon/interleukin receptor" evidence="4">
    <location>
        <begin position="113"/>
        <end position="204"/>
    </location>
</feature>
<keyword evidence="1" id="KW-0472">Membrane</keyword>
<evidence type="ECO:0000313" key="6">
    <source>
        <dbReference type="Proteomes" id="UP001059041"/>
    </source>
</evidence>
<keyword evidence="6" id="KW-1185">Reference proteome</keyword>
<evidence type="ECO:0000259" key="4">
    <source>
        <dbReference type="Pfam" id="PF09294"/>
    </source>
</evidence>
<organism evidence="5 6">
    <name type="scientific">Triplophysa rosa</name>
    <name type="common">Cave loach</name>
    <dbReference type="NCBI Taxonomy" id="992332"/>
    <lineage>
        <taxon>Eukaryota</taxon>
        <taxon>Metazoa</taxon>
        <taxon>Chordata</taxon>
        <taxon>Craniata</taxon>
        <taxon>Vertebrata</taxon>
        <taxon>Euteleostomi</taxon>
        <taxon>Actinopterygii</taxon>
        <taxon>Neopterygii</taxon>
        <taxon>Teleostei</taxon>
        <taxon>Ostariophysi</taxon>
        <taxon>Cypriniformes</taxon>
        <taxon>Nemacheilidae</taxon>
        <taxon>Triplophysa</taxon>
    </lineage>
</organism>
<proteinExistence type="predicted"/>
<dbReference type="GO" id="GO:0005886">
    <property type="term" value="C:plasma membrane"/>
    <property type="evidence" value="ECO:0007669"/>
    <property type="project" value="TreeGrafter"/>
</dbReference>
<dbReference type="Gene3D" id="2.60.40.10">
    <property type="entry name" value="Immunoglobulins"/>
    <property type="match status" value="1"/>
</dbReference>
<protein>
    <submittedName>
        <fullName evidence="5">Interferon lambda receptor 1</fullName>
    </submittedName>
</protein>
<dbReference type="AlphaFoldDB" id="A0A9W8C3I0"/>
<feature type="domain" description="Fibronectin type-III" evidence="3">
    <location>
        <begin position="6"/>
        <end position="97"/>
    </location>
</feature>
<dbReference type="InterPro" id="IPR036116">
    <property type="entry name" value="FN3_sf"/>
</dbReference>
<keyword evidence="1" id="KW-1133">Transmembrane helix</keyword>
<dbReference type="PANTHER" id="PTHR20859">
    <property type="entry name" value="INTERFERON/INTERLEUKIN RECEPTOR"/>
    <property type="match status" value="1"/>
</dbReference>
<keyword evidence="1" id="KW-0812">Transmembrane</keyword>